<name>A0A9J6CFA9_POLVA</name>
<dbReference type="AlphaFoldDB" id="A0A9J6CFA9"/>
<dbReference type="EMBL" id="JADBJN010000001">
    <property type="protein sequence ID" value="KAG5680629.1"/>
    <property type="molecule type" value="Genomic_DNA"/>
</dbReference>
<gene>
    <name evidence="2" type="ORF">PVAND_010123</name>
</gene>
<evidence type="ECO:0000256" key="1">
    <source>
        <dbReference type="SAM" id="MobiDB-lite"/>
    </source>
</evidence>
<reference evidence="2" key="1">
    <citation type="submission" date="2021-03" db="EMBL/GenBank/DDBJ databases">
        <title>Chromosome level genome of the anhydrobiotic midge Polypedilum vanderplanki.</title>
        <authorList>
            <person name="Yoshida Y."/>
            <person name="Kikawada T."/>
            <person name="Gusev O."/>
        </authorList>
    </citation>
    <scope>NUCLEOTIDE SEQUENCE</scope>
    <source>
        <strain evidence="2">NIAS01</strain>
        <tissue evidence="2">Whole body or cell culture</tissue>
    </source>
</reference>
<evidence type="ECO:0000313" key="2">
    <source>
        <dbReference type="EMBL" id="KAG5680629.1"/>
    </source>
</evidence>
<proteinExistence type="predicted"/>
<feature type="region of interest" description="Disordered" evidence="1">
    <location>
        <begin position="43"/>
        <end position="71"/>
    </location>
</feature>
<keyword evidence="3" id="KW-1185">Reference proteome</keyword>
<evidence type="ECO:0000313" key="3">
    <source>
        <dbReference type="Proteomes" id="UP001107558"/>
    </source>
</evidence>
<accession>A0A9J6CFA9</accession>
<feature type="compositionally biased region" description="Polar residues" evidence="1">
    <location>
        <begin position="62"/>
        <end position="71"/>
    </location>
</feature>
<protein>
    <submittedName>
        <fullName evidence="2">Uncharacterized protein</fullName>
    </submittedName>
</protein>
<sequence length="71" mass="8189">MRIIVLNFLMKNNSEKKFQKDWNNPCITVLNEWLIQPDVLQASEASTSKRGPGRPSKEFTDIGNQQNMPLQ</sequence>
<organism evidence="2 3">
    <name type="scientific">Polypedilum vanderplanki</name>
    <name type="common">Sleeping chironomid midge</name>
    <dbReference type="NCBI Taxonomy" id="319348"/>
    <lineage>
        <taxon>Eukaryota</taxon>
        <taxon>Metazoa</taxon>
        <taxon>Ecdysozoa</taxon>
        <taxon>Arthropoda</taxon>
        <taxon>Hexapoda</taxon>
        <taxon>Insecta</taxon>
        <taxon>Pterygota</taxon>
        <taxon>Neoptera</taxon>
        <taxon>Endopterygota</taxon>
        <taxon>Diptera</taxon>
        <taxon>Nematocera</taxon>
        <taxon>Chironomoidea</taxon>
        <taxon>Chironomidae</taxon>
        <taxon>Chironominae</taxon>
        <taxon>Polypedilum</taxon>
        <taxon>Polypedilum</taxon>
    </lineage>
</organism>
<comment type="caution">
    <text evidence="2">The sequence shown here is derived from an EMBL/GenBank/DDBJ whole genome shotgun (WGS) entry which is preliminary data.</text>
</comment>
<dbReference type="Proteomes" id="UP001107558">
    <property type="component" value="Chromosome 1"/>
</dbReference>